<accession>A0ACB9S8G1</accession>
<reference evidence="2" key="1">
    <citation type="journal article" date="2023" name="Front. Plant Sci.">
        <title>Chromosomal-level genome assembly of Melastoma candidum provides insights into trichome evolution.</title>
        <authorList>
            <person name="Zhong Y."/>
            <person name="Wu W."/>
            <person name="Sun C."/>
            <person name="Zou P."/>
            <person name="Liu Y."/>
            <person name="Dai S."/>
            <person name="Zhou R."/>
        </authorList>
    </citation>
    <scope>NUCLEOTIDE SEQUENCE [LARGE SCALE GENOMIC DNA]</scope>
</reference>
<comment type="caution">
    <text evidence="1">The sequence shown here is derived from an EMBL/GenBank/DDBJ whole genome shotgun (WGS) entry which is preliminary data.</text>
</comment>
<dbReference type="Proteomes" id="UP001057402">
    <property type="component" value="Chromosome 2"/>
</dbReference>
<keyword evidence="2" id="KW-1185">Reference proteome</keyword>
<protein>
    <submittedName>
        <fullName evidence="1">Uncharacterized protein</fullName>
    </submittedName>
</protein>
<name>A0ACB9S8G1_9MYRT</name>
<sequence length="94" mass="10627">MVKFLQAIFINRDIDMFDEDSGVPAHARTSNLNEELGQLELAYGLRSSEVELAAAKQIAIDLEEQGQEISSTLDWGRNRNNAEPMHQRLSLKKL</sequence>
<evidence type="ECO:0000313" key="2">
    <source>
        <dbReference type="Proteomes" id="UP001057402"/>
    </source>
</evidence>
<proteinExistence type="predicted"/>
<organism evidence="1 2">
    <name type="scientific">Melastoma candidum</name>
    <dbReference type="NCBI Taxonomy" id="119954"/>
    <lineage>
        <taxon>Eukaryota</taxon>
        <taxon>Viridiplantae</taxon>
        <taxon>Streptophyta</taxon>
        <taxon>Embryophyta</taxon>
        <taxon>Tracheophyta</taxon>
        <taxon>Spermatophyta</taxon>
        <taxon>Magnoliopsida</taxon>
        <taxon>eudicotyledons</taxon>
        <taxon>Gunneridae</taxon>
        <taxon>Pentapetalae</taxon>
        <taxon>rosids</taxon>
        <taxon>malvids</taxon>
        <taxon>Myrtales</taxon>
        <taxon>Melastomataceae</taxon>
        <taxon>Melastomatoideae</taxon>
        <taxon>Melastomateae</taxon>
        <taxon>Melastoma</taxon>
    </lineage>
</organism>
<gene>
    <name evidence="1" type="ORF">MLD38_004821</name>
</gene>
<dbReference type="EMBL" id="CM042881">
    <property type="protein sequence ID" value="KAI4386948.1"/>
    <property type="molecule type" value="Genomic_DNA"/>
</dbReference>
<evidence type="ECO:0000313" key="1">
    <source>
        <dbReference type="EMBL" id="KAI4386948.1"/>
    </source>
</evidence>